<dbReference type="EMBL" id="SMKS01000001">
    <property type="protein sequence ID" value="TDD10601.1"/>
    <property type="molecule type" value="Genomic_DNA"/>
</dbReference>
<organism evidence="1 2">
    <name type="scientific">Saccharopolyspora terrae</name>
    <dbReference type="NCBI Taxonomy" id="2530384"/>
    <lineage>
        <taxon>Bacteria</taxon>
        <taxon>Bacillati</taxon>
        <taxon>Actinomycetota</taxon>
        <taxon>Actinomycetes</taxon>
        <taxon>Pseudonocardiales</taxon>
        <taxon>Pseudonocardiaceae</taxon>
        <taxon>Saccharopolyspora</taxon>
    </lineage>
</organism>
<keyword evidence="2" id="KW-1185">Reference proteome</keyword>
<evidence type="ECO:0000313" key="2">
    <source>
        <dbReference type="Proteomes" id="UP000295674"/>
    </source>
</evidence>
<accession>A0A4R4VYR1</accession>
<evidence type="ECO:0000313" key="1">
    <source>
        <dbReference type="EMBL" id="TDD10601.1"/>
    </source>
</evidence>
<dbReference type="RefSeq" id="WP_132671899.1">
    <property type="nucleotide sequence ID" value="NZ_SMKS01000001.1"/>
</dbReference>
<dbReference type="OrthoDB" id="3681249at2"/>
<dbReference type="Proteomes" id="UP000295674">
    <property type="component" value="Unassembled WGS sequence"/>
</dbReference>
<sequence>MTTKDEFEAVRRETDPIRRGQRATDLITIYQQRATELARLRKAAIEEAHRELGMSYTEIAAGLGITKGRVTQIKQSAAAAQRAFFGVGPVSIGIPYRYQVTDRERPLIAAEDAETGEQLESLLAALSFTVDRYQIGPETEAAPEGDGVVVCGPKSAPIGAELLDEDPVATLIKDGGRWWFEHRDSGERFGSPADDETPQHADLGYFARHRYDGRVVVHIAGIHAIGSLGVAHYLTGNLADLYRRVGDVSFSGAVRATYDGLTITKSELVGGPYAW</sequence>
<evidence type="ECO:0008006" key="3">
    <source>
        <dbReference type="Google" id="ProtNLM"/>
    </source>
</evidence>
<comment type="caution">
    <text evidence="1">The sequence shown here is derived from an EMBL/GenBank/DDBJ whole genome shotgun (WGS) entry which is preliminary data.</text>
</comment>
<proteinExistence type="predicted"/>
<name>A0A4R4VYR1_9PSEU</name>
<reference evidence="1 2" key="1">
    <citation type="submission" date="2019-03" db="EMBL/GenBank/DDBJ databases">
        <title>Draft genome sequences of novel Actinobacteria.</title>
        <authorList>
            <person name="Sahin N."/>
            <person name="Ay H."/>
            <person name="Saygin H."/>
        </authorList>
    </citation>
    <scope>NUCLEOTIDE SEQUENCE [LARGE SCALE GENOMIC DNA]</scope>
    <source>
        <strain evidence="1 2">16K309</strain>
    </source>
</reference>
<protein>
    <recommendedName>
        <fullName evidence="3">Sigma-70 family RNA polymerase sigma factor</fullName>
    </recommendedName>
</protein>
<gene>
    <name evidence="1" type="ORF">E1181_00820</name>
</gene>
<dbReference type="AlphaFoldDB" id="A0A4R4VYR1"/>